<feature type="transmembrane region" description="Helical" evidence="4">
    <location>
        <begin position="419"/>
        <end position="443"/>
    </location>
</feature>
<keyword evidence="7" id="KW-1185">Reference proteome</keyword>
<reference evidence="7" key="1">
    <citation type="journal article" date="2018" name="Nat. Microbiol.">
        <title>Leveraging single-cell genomics to expand the fungal tree of life.</title>
        <authorList>
            <person name="Ahrendt S.R."/>
            <person name="Quandt C.A."/>
            <person name="Ciobanu D."/>
            <person name="Clum A."/>
            <person name="Salamov A."/>
            <person name="Andreopoulos B."/>
            <person name="Cheng J.F."/>
            <person name="Woyke T."/>
            <person name="Pelin A."/>
            <person name="Henrissat B."/>
            <person name="Reynolds N.K."/>
            <person name="Benny G.L."/>
            <person name="Smith M.E."/>
            <person name="James T.Y."/>
            <person name="Grigoriev I.V."/>
        </authorList>
    </citation>
    <scope>NUCLEOTIDE SEQUENCE [LARGE SCALE GENOMIC DNA]</scope>
    <source>
        <strain evidence="7">RSA 1356</strain>
    </source>
</reference>
<dbReference type="STRING" id="78915.A0A4P9XRF1"/>
<evidence type="ECO:0000256" key="3">
    <source>
        <dbReference type="ARBA" id="ARBA00023315"/>
    </source>
</evidence>
<feature type="domain" description="Phospholipid/glycerol acyltransferase" evidence="5">
    <location>
        <begin position="174"/>
        <end position="301"/>
    </location>
</feature>
<dbReference type="GO" id="GO:0036149">
    <property type="term" value="P:phosphatidylinositol acyl-chain remodeling"/>
    <property type="evidence" value="ECO:0007669"/>
    <property type="project" value="TreeGrafter"/>
</dbReference>
<evidence type="ECO:0000256" key="1">
    <source>
        <dbReference type="ARBA" id="ARBA00008655"/>
    </source>
</evidence>
<dbReference type="OrthoDB" id="189226at2759"/>
<evidence type="ECO:0000259" key="5">
    <source>
        <dbReference type="SMART" id="SM00563"/>
    </source>
</evidence>
<dbReference type="InterPro" id="IPR002123">
    <property type="entry name" value="Plipid/glycerol_acylTrfase"/>
</dbReference>
<keyword evidence="4" id="KW-0812">Transmembrane</keyword>
<evidence type="ECO:0000313" key="6">
    <source>
        <dbReference type="EMBL" id="RKP08664.1"/>
    </source>
</evidence>
<keyword evidence="4" id="KW-1133">Transmembrane helix</keyword>
<name>A0A4P9XRF1_9FUNG</name>
<dbReference type="SMART" id="SM00563">
    <property type="entry name" value="PlsC"/>
    <property type="match status" value="1"/>
</dbReference>
<dbReference type="Pfam" id="PF01553">
    <property type="entry name" value="Acyltransferase"/>
    <property type="match status" value="1"/>
</dbReference>
<dbReference type="InterPro" id="IPR032098">
    <property type="entry name" value="Acyltransf_C"/>
</dbReference>
<organism evidence="6 7">
    <name type="scientific">Thamnocephalis sphaerospora</name>
    <dbReference type="NCBI Taxonomy" id="78915"/>
    <lineage>
        <taxon>Eukaryota</taxon>
        <taxon>Fungi</taxon>
        <taxon>Fungi incertae sedis</taxon>
        <taxon>Zoopagomycota</taxon>
        <taxon>Zoopagomycotina</taxon>
        <taxon>Zoopagomycetes</taxon>
        <taxon>Zoopagales</taxon>
        <taxon>Sigmoideomycetaceae</taxon>
        <taxon>Thamnocephalis</taxon>
    </lineage>
</organism>
<evidence type="ECO:0000256" key="4">
    <source>
        <dbReference type="SAM" id="Phobius"/>
    </source>
</evidence>
<sequence>MTARTTSTTITEQRFGSESHKETLPLLQHTTYTGHHHALAAAAAKEFRPSSSKSVPPSSTRPGRLLPVTGLAKYLQPAAFVVYFITLCICINFMFPVCLMIAYTPLRYLVSFDAIRVGRRWGKSMFATVLIGCSQFFAPTELRITTEGMPLNELIERSPEAYGGWGDLKLPKRVVAVANHQSYPDFIYIWLATYFGNMQGSMLILLKDAVKHLPLFGWGMQFFDFVFLRRRWEVDQERIAERLRLVSQGWEREDPLTLLLFPEGTIVGDQTRTSMHRFAKKTGWEGELPKYNLLPRVTGLHFILEQLQDSNVDYLYDITVGFDGVLRGEDPENVYSLNLFLNGAGPQGIHMHVRRWHIATEVPVHAGQKVFGEWLTARWMEKDAMLERFYTIGSMATGGTMEERAAQTAIKPVRVRSPAVEFGAILAIPFAYMVIWRLVMAYWGV</sequence>
<feature type="transmembrane region" description="Helical" evidence="4">
    <location>
        <begin position="187"/>
        <end position="206"/>
    </location>
</feature>
<dbReference type="CDD" id="cd07990">
    <property type="entry name" value="LPLAT_LCLAT1-like"/>
    <property type="match status" value="1"/>
</dbReference>
<gene>
    <name evidence="6" type="ORF">THASP1DRAFT_23389</name>
</gene>
<keyword evidence="2 6" id="KW-0808">Transferase</keyword>
<dbReference type="AlphaFoldDB" id="A0A4P9XRF1"/>
<dbReference type="EMBL" id="KZ992580">
    <property type="protein sequence ID" value="RKP08664.1"/>
    <property type="molecule type" value="Genomic_DNA"/>
</dbReference>
<evidence type="ECO:0000256" key="2">
    <source>
        <dbReference type="ARBA" id="ARBA00022679"/>
    </source>
</evidence>
<keyword evidence="4" id="KW-0472">Membrane</keyword>
<protein>
    <submittedName>
        <fullName evidence="6">Acyltransferase-domain-containing protein</fullName>
    </submittedName>
</protein>
<dbReference type="Pfam" id="PF16076">
    <property type="entry name" value="Acyltransf_C"/>
    <property type="match status" value="1"/>
</dbReference>
<dbReference type="PANTHER" id="PTHR10983">
    <property type="entry name" value="1-ACYLGLYCEROL-3-PHOSPHATE ACYLTRANSFERASE-RELATED"/>
    <property type="match status" value="1"/>
</dbReference>
<dbReference type="PANTHER" id="PTHR10983:SF16">
    <property type="entry name" value="LYSOCARDIOLIPIN ACYLTRANSFERASE 1"/>
    <property type="match status" value="1"/>
</dbReference>
<dbReference type="SUPFAM" id="SSF69593">
    <property type="entry name" value="Glycerol-3-phosphate (1)-acyltransferase"/>
    <property type="match status" value="1"/>
</dbReference>
<evidence type="ECO:0000313" key="7">
    <source>
        <dbReference type="Proteomes" id="UP000271241"/>
    </source>
</evidence>
<feature type="transmembrane region" description="Helical" evidence="4">
    <location>
        <begin position="80"/>
        <end position="103"/>
    </location>
</feature>
<dbReference type="GO" id="GO:0016746">
    <property type="term" value="F:acyltransferase activity"/>
    <property type="evidence" value="ECO:0007669"/>
    <property type="project" value="UniProtKB-KW"/>
</dbReference>
<accession>A0A4P9XRF1</accession>
<keyword evidence="3 6" id="KW-0012">Acyltransferase</keyword>
<comment type="similarity">
    <text evidence="1">Belongs to the 1-acyl-sn-glycerol-3-phosphate acyltransferase family.</text>
</comment>
<dbReference type="GO" id="GO:0005783">
    <property type="term" value="C:endoplasmic reticulum"/>
    <property type="evidence" value="ECO:0007669"/>
    <property type="project" value="TreeGrafter"/>
</dbReference>
<proteinExistence type="inferred from homology"/>
<dbReference type="Proteomes" id="UP000271241">
    <property type="component" value="Unassembled WGS sequence"/>
</dbReference>